<dbReference type="GO" id="GO:0016779">
    <property type="term" value="F:nucleotidyltransferase activity"/>
    <property type="evidence" value="ECO:0007669"/>
    <property type="project" value="UniProtKB-KW"/>
</dbReference>
<keyword evidence="3" id="KW-0808">Transferase</keyword>
<dbReference type="GO" id="GO:0008641">
    <property type="term" value="F:ubiquitin-like modifier activating enzyme activity"/>
    <property type="evidence" value="ECO:0007669"/>
    <property type="project" value="InterPro"/>
</dbReference>
<proteinExistence type="predicted"/>
<evidence type="ECO:0000259" key="1">
    <source>
        <dbReference type="Pfam" id="PF00899"/>
    </source>
</evidence>
<evidence type="ECO:0000313" key="4">
    <source>
        <dbReference type="Proteomes" id="UP001139521"/>
    </source>
</evidence>
<organism evidence="3 4">
    <name type="scientific">Zunongwangia pacifica</name>
    <dbReference type="NCBI Taxonomy" id="2911062"/>
    <lineage>
        <taxon>Bacteria</taxon>
        <taxon>Pseudomonadati</taxon>
        <taxon>Bacteroidota</taxon>
        <taxon>Flavobacteriia</taxon>
        <taxon>Flavobacteriales</taxon>
        <taxon>Flavobacteriaceae</taxon>
        <taxon>Zunongwangia</taxon>
    </lineage>
</organism>
<dbReference type="InterPro" id="IPR000594">
    <property type="entry name" value="ThiF_NAD_FAD-bd"/>
</dbReference>
<sequence length="387" mass="43541">MSAVQINLNTDINQLRNSGYEVEMRGNFLLIHSVPFLNSDRDLELGTLVSNVSSPRVTDHVAYFIGGPPFNTDGSVMKQLINTSRTHNLGLGIVTNHMFSHKPKPMYPTYYAKMTTYINIVSAPAQHFFPEANAKTGKVIEPKEANSVLKYSDTNSSRAEIDAINSKLSGLKIGIIGLGGTGSYILDKVAKTMVGEIYLFDGDKFQQHNAFRSPGAVSKERIDQNSFKVDYLQEIYSQLHKNIISHSKYLDETNIGILKDLDFVFIAIDRGDAKRIIFKKLEELEIPFIDCGISIRRKGDELRGSTRTTLSTKDNRKHVWGERVSFANPDDDEYSSNIQVSELNSLNADFAIIKWKKYYGYYSDLSFELDSSFSIDVNKIINNDATN</sequence>
<feature type="domain" description="THIF-type NAD/FAD binding fold" evidence="1">
    <location>
        <begin position="166"/>
        <end position="294"/>
    </location>
</feature>
<gene>
    <name evidence="3" type="ORF">L1967_01955</name>
</gene>
<dbReference type="Proteomes" id="UP001139521">
    <property type="component" value="Unassembled WGS sequence"/>
</dbReference>
<keyword evidence="3" id="KW-0548">Nucleotidyltransferase</keyword>
<protein>
    <submittedName>
        <fullName evidence="3">ThiF family adenylyltransferase</fullName>
    </submittedName>
</protein>
<reference evidence="3" key="1">
    <citation type="submission" date="2022-01" db="EMBL/GenBank/DDBJ databases">
        <title>Genome sequencing of Zunongwangia sp. M21534 genome.</title>
        <authorList>
            <person name="Chen Y."/>
            <person name="Dong C."/>
            <person name="Shao Z."/>
        </authorList>
    </citation>
    <scope>NUCLEOTIDE SEQUENCE</scope>
    <source>
        <strain evidence="3">MCCC M21534</strain>
    </source>
</reference>
<dbReference type="InterPro" id="IPR035985">
    <property type="entry name" value="Ubiquitin-activating_enz"/>
</dbReference>
<dbReference type="NCBIfam" id="NF004804">
    <property type="entry name" value="PRK06153.1-3"/>
    <property type="match status" value="1"/>
</dbReference>
<accession>A0A9X1ZND8</accession>
<comment type="caution">
    <text evidence="3">The sequence shown here is derived from an EMBL/GenBank/DDBJ whole genome shotgun (WGS) entry which is preliminary data.</text>
</comment>
<feature type="domain" description="DUF6791" evidence="2">
    <location>
        <begin position="11"/>
        <end position="154"/>
    </location>
</feature>
<evidence type="ECO:0000259" key="2">
    <source>
        <dbReference type="Pfam" id="PF20590"/>
    </source>
</evidence>
<dbReference type="AlphaFoldDB" id="A0A9X1ZND8"/>
<dbReference type="Pfam" id="PF00899">
    <property type="entry name" value="ThiF"/>
    <property type="match status" value="1"/>
</dbReference>
<evidence type="ECO:0000313" key="3">
    <source>
        <dbReference type="EMBL" id="MCL6217044.1"/>
    </source>
</evidence>
<name>A0A9X1ZND8_9FLAO</name>
<dbReference type="NCBIfam" id="NF004805">
    <property type="entry name" value="PRK06153.1-4"/>
    <property type="match status" value="1"/>
</dbReference>
<dbReference type="SUPFAM" id="SSF69572">
    <property type="entry name" value="Activating enzymes of the ubiquitin-like proteins"/>
    <property type="match status" value="1"/>
</dbReference>
<dbReference type="Pfam" id="PF20590">
    <property type="entry name" value="DUF6791"/>
    <property type="match status" value="1"/>
</dbReference>
<dbReference type="Gene3D" id="3.40.50.720">
    <property type="entry name" value="NAD(P)-binding Rossmann-like Domain"/>
    <property type="match status" value="1"/>
</dbReference>
<dbReference type="EMBL" id="JAKHSK010000002">
    <property type="protein sequence ID" value="MCL6217044.1"/>
    <property type="molecule type" value="Genomic_DNA"/>
</dbReference>
<keyword evidence="4" id="KW-1185">Reference proteome</keyword>
<dbReference type="RefSeq" id="WP_249600033.1">
    <property type="nucleotide sequence ID" value="NZ_JAKHSK010000002.1"/>
</dbReference>
<dbReference type="CDD" id="cd01483">
    <property type="entry name" value="E1_enzyme_family"/>
    <property type="match status" value="1"/>
</dbReference>
<dbReference type="InterPro" id="IPR046741">
    <property type="entry name" value="DUF6791"/>
</dbReference>